<evidence type="ECO:0000313" key="1">
    <source>
        <dbReference type="EMBL" id="KAJ1134772.1"/>
    </source>
</evidence>
<comment type="caution">
    <text evidence="1">The sequence shown here is derived from an EMBL/GenBank/DDBJ whole genome shotgun (WGS) entry which is preliminary data.</text>
</comment>
<name>A0AAV7Q2H2_PLEWA</name>
<dbReference type="InterPro" id="IPR008999">
    <property type="entry name" value="Actin-crosslinking"/>
</dbReference>
<dbReference type="Proteomes" id="UP001066276">
    <property type="component" value="Chromosome 6"/>
</dbReference>
<organism evidence="1 2">
    <name type="scientific">Pleurodeles waltl</name>
    <name type="common">Iberian ribbed newt</name>
    <dbReference type="NCBI Taxonomy" id="8319"/>
    <lineage>
        <taxon>Eukaryota</taxon>
        <taxon>Metazoa</taxon>
        <taxon>Chordata</taxon>
        <taxon>Craniata</taxon>
        <taxon>Vertebrata</taxon>
        <taxon>Euteleostomi</taxon>
        <taxon>Amphibia</taxon>
        <taxon>Batrachia</taxon>
        <taxon>Caudata</taxon>
        <taxon>Salamandroidea</taxon>
        <taxon>Salamandridae</taxon>
        <taxon>Pleurodelinae</taxon>
        <taxon>Pleurodeles</taxon>
    </lineage>
</organism>
<gene>
    <name evidence="1" type="ORF">NDU88_001219</name>
</gene>
<dbReference type="AlphaFoldDB" id="A0AAV7Q2H2"/>
<reference evidence="1" key="1">
    <citation type="journal article" date="2022" name="bioRxiv">
        <title>Sequencing and chromosome-scale assembly of the giantPleurodeles waltlgenome.</title>
        <authorList>
            <person name="Brown T."/>
            <person name="Elewa A."/>
            <person name="Iarovenko S."/>
            <person name="Subramanian E."/>
            <person name="Araus A.J."/>
            <person name="Petzold A."/>
            <person name="Susuki M."/>
            <person name="Suzuki K.-i.T."/>
            <person name="Hayashi T."/>
            <person name="Toyoda A."/>
            <person name="Oliveira C."/>
            <person name="Osipova E."/>
            <person name="Leigh N.D."/>
            <person name="Simon A."/>
            <person name="Yun M.H."/>
        </authorList>
    </citation>
    <scope>NUCLEOTIDE SEQUENCE</scope>
    <source>
        <strain evidence="1">20211129_DDA</strain>
        <tissue evidence="1">Liver</tissue>
    </source>
</reference>
<evidence type="ECO:0000313" key="2">
    <source>
        <dbReference type="Proteomes" id="UP001066276"/>
    </source>
</evidence>
<dbReference type="EMBL" id="JANPWB010000010">
    <property type="protein sequence ID" value="KAJ1134772.1"/>
    <property type="molecule type" value="Genomic_DNA"/>
</dbReference>
<dbReference type="Gene3D" id="2.80.10.50">
    <property type="match status" value="1"/>
</dbReference>
<accession>A0AAV7Q2H2</accession>
<protein>
    <submittedName>
        <fullName evidence="1">Uncharacterized protein</fullName>
    </submittedName>
</protein>
<proteinExistence type="predicted"/>
<keyword evidence="2" id="KW-1185">Reference proteome</keyword>
<dbReference type="SUPFAM" id="SSF50405">
    <property type="entry name" value="Actin-crosslinking proteins"/>
    <property type="match status" value="1"/>
</dbReference>
<sequence length="117" mass="13280">MYWSSTTQGMRGKFVRDHTCWFQVCLLGGGKVKITDYQGYHLSLGIAGERKAVHLIKGTKAPNSEFEIKYKNDKLFFQAFNGMFLCRIWYGGDRNTVEAMTVADDNNCLVDRIGADL</sequence>